<feature type="transmembrane region" description="Helical" evidence="6">
    <location>
        <begin position="122"/>
        <end position="146"/>
    </location>
</feature>
<feature type="transmembrane region" description="Helical" evidence="6">
    <location>
        <begin position="199"/>
        <end position="218"/>
    </location>
</feature>
<comment type="caution">
    <text evidence="8">The sequence shown here is derived from an EMBL/GenBank/DDBJ whole genome shotgun (WGS) entry which is preliminary data.</text>
</comment>
<dbReference type="GO" id="GO:0005886">
    <property type="term" value="C:plasma membrane"/>
    <property type="evidence" value="ECO:0007669"/>
    <property type="project" value="UniProtKB-SubCell"/>
</dbReference>
<dbReference type="PANTHER" id="PTHR43826:SF9">
    <property type="entry name" value="PROTEIN, PUTATIVE-RELATED"/>
    <property type="match status" value="1"/>
</dbReference>
<evidence type="ECO:0000256" key="2">
    <source>
        <dbReference type="ARBA" id="ARBA00022448"/>
    </source>
</evidence>
<dbReference type="AlphaFoldDB" id="A0A7X0X9R4"/>
<reference evidence="8 9" key="1">
    <citation type="submission" date="2020-03" db="EMBL/GenBank/DDBJ databases">
        <title>Soil Listeria distribution.</title>
        <authorList>
            <person name="Liao J."/>
            <person name="Wiedmann M."/>
        </authorList>
    </citation>
    <scope>NUCLEOTIDE SEQUENCE [LARGE SCALE GENOMIC DNA]</scope>
    <source>
        <strain evidence="8 9">FSL L7-1554</strain>
    </source>
</reference>
<evidence type="ECO:0000313" key="9">
    <source>
        <dbReference type="Proteomes" id="UP000561617"/>
    </source>
</evidence>
<evidence type="ECO:0000256" key="6">
    <source>
        <dbReference type="SAM" id="Phobius"/>
    </source>
</evidence>
<dbReference type="InterPro" id="IPR020846">
    <property type="entry name" value="MFS_dom"/>
</dbReference>
<dbReference type="PROSITE" id="PS50850">
    <property type="entry name" value="MFS"/>
    <property type="match status" value="1"/>
</dbReference>
<dbReference type="GO" id="GO:0035435">
    <property type="term" value="P:phosphate ion transmembrane transport"/>
    <property type="evidence" value="ECO:0007669"/>
    <property type="project" value="TreeGrafter"/>
</dbReference>
<evidence type="ECO:0000256" key="1">
    <source>
        <dbReference type="ARBA" id="ARBA00004651"/>
    </source>
</evidence>
<evidence type="ECO:0000259" key="7">
    <source>
        <dbReference type="PROSITE" id="PS50850"/>
    </source>
</evidence>
<feature type="transmembrane region" description="Helical" evidence="6">
    <location>
        <begin position="95"/>
        <end position="116"/>
    </location>
</feature>
<dbReference type="PANTHER" id="PTHR43826">
    <property type="entry name" value="GLUCOSE-6-PHOSPHATE EXCHANGER SLC37A4"/>
    <property type="match status" value="1"/>
</dbReference>
<keyword evidence="5 6" id="KW-0472">Membrane</keyword>
<keyword evidence="4 6" id="KW-1133">Transmembrane helix</keyword>
<accession>A0A7X0X9R4</accession>
<feature type="transmembrane region" description="Helical" evidence="6">
    <location>
        <begin position="63"/>
        <end position="83"/>
    </location>
</feature>
<gene>
    <name evidence="8" type="ORF">HCJ38_12165</name>
</gene>
<evidence type="ECO:0000256" key="5">
    <source>
        <dbReference type="ARBA" id="ARBA00023136"/>
    </source>
</evidence>
<name>A0A7X0X9R4_9LIST</name>
<dbReference type="RefSeq" id="WP_185381419.1">
    <property type="nucleotide sequence ID" value="NZ_JAASTW010000016.1"/>
</dbReference>
<proteinExistence type="predicted"/>
<evidence type="ECO:0000313" key="8">
    <source>
        <dbReference type="EMBL" id="MBC1489746.1"/>
    </source>
</evidence>
<dbReference type="Gene3D" id="1.20.1250.20">
    <property type="entry name" value="MFS general substrate transporter like domains"/>
    <property type="match status" value="1"/>
</dbReference>
<dbReference type="GO" id="GO:0061513">
    <property type="term" value="F:glucose 6-phosphate:phosphate antiporter activity"/>
    <property type="evidence" value="ECO:0007669"/>
    <property type="project" value="TreeGrafter"/>
</dbReference>
<sequence>MSLFSLKRKNYHIPLEIQRQQWFRNFIVAFMAVFVCYLTVYLLRNNFKAAQTLLIEQNNFSTTELGMIGLAFSVAYGIGKTILGYGIDGKNAKKIMSFLLGVSAIISIIIGILLITKQATTGILFILGFLVFGPQLLIGVSVIEFVPKSALAVTNGLTGTFAYLFGDSFAKVFLGYIAAPTKSGMNIFGYTLHGWGATFTIIFTALIIAGLMMIPVALKQERTIRKIS</sequence>
<evidence type="ECO:0000256" key="3">
    <source>
        <dbReference type="ARBA" id="ARBA00022692"/>
    </source>
</evidence>
<keyword evidence="3 6" id="KW-0812">Transmembrane</keyword>
<protein>
    <recommendedName>
        <fullName evidence="7">Major facilitator superfamily (MFS) profile domain-containing protein</fullName>
    </recommendedName>
</protein>
<evidence type="ECO:0000256" key="4">
    <source>
        <dbReference type="ARBA" id="ARBA00022989"/>
    </source>
</evidence>
<dbReference type="Proteomes" id="UP000561617">
    <property type="component" value="Unassembled WGS sequence"/>
</dbReference>
<dbReference type="InterPro" id="IPR036259">
    <property type="entry name" value="MFS_trans_sf"/>
</dbReference>
<feature type="transmembrane region" description="Helical" evidence="6">
    <location>
        <begin position="158"/>
        <end position="179"/>
    </location>
</feature>
<dbReference type="SUPFAM" id="SSF103473">
    <property type="entry name" value="MFS general substrate transporter"/>
    <property type="match status" value="1"/>
</dbReference>
<dbReference type="InterPro" id="IPR051337">
    <property type="entry name" value="OPA_Antiporter"/>
</dbReference>
<organism evidence="8 9">
    <name type="scientific">Listeria immobilis</name>
    <dbReference type="NCBI Taxonomy" id="2713502"/>
    <lineage>
        <taxon>Bacteria</taxon>
        <taxon>Bacillati</taxon>
        <taxon>Bacillota</taxon>
        <taxon>Bacilli</taxon>
        <taxon>Bacillales</taxon>
        <taxon>Listeriaceae</taxon>
        <taxon>Listeria</taxon>
    </lineage>
</organism>
<keyword evidence="2" id="KW-0813">Transport</keyword>
<comment type="subcellular location">
    <subcellularLocation>
        <location evidence="1">Cell membrane</location>
        <topology evidence="1">Multi-pass membrane protein</topology>
    </subcellularLocation>
</comment>
<feature type="transmembrane region" description="Helical" evidence="6">
    <location>
        <begin position="21"/>
        <end position="43"/>
    </location>
</feature>
<dbReference type="EMBL" id="JAASTW010000016">
    <property type="protein sequence ID" value="MBC1489746.1"/>
    <property type="molecule type" value="Genomic_DNA"/>
</dbReference>
<feature type="domain" description="Major facilitator superfamily (MFS) profile" evidence="7">
    <location>
        <begin position="25"/>
        <end position="228"/>
    </location>
</feature>